<evidence type="ECO:0000259" key="3">
    <source>
        <dbReference type="Pfam" id="PF13505"/>
    </source>
</evidence>
<protein>
    <recommendedName>
        <fullName evidence="3">Outer membrane protein beta-barrel domain-containing protein</fullName>
    </recommendedName>
</protein>
<dbReference type="Gene3D" id="2.40.160.20">
    <property type="match status" value="1"/>
</dbReference>
<name>A0ABX3MMQ3_9RHOB</name>
<evidence type="ECO:0000313" key="5">
    <source>
        <dbReference type="Proteomes" id="UP000242224"/>
    </source>
</evidence>
<dbReference type="Pfam" id="PF13505">
    <property type="entry name" value="OMP_b-brl"/>
    <property type="match status" value="1"/>
</dbReference>
<feature type="chain" id="PRO_5045893695" description="Outer membrane protein beta-barrel domain-containing protein" evidence="2">
    <location>
        <begin position="21"/>
        <end position="202"/>
    </location>
</feature>
<organism evidence="4 5">
    <name type="scientific">Thioclava marina</name>
    <dbReference type="NCBI Taxonomy" id="1915077"/>
    <lineage>
        <taxon>Bacteria</taxon>
        <taxon>Pseudomonadati</taxon>
        <taxon>Pseudomonadota</taxon>
        <taxon>Alphaproteobacteria</taxon>
        <taxon>Rhodobacterales</taxon>
        <taxon>Paracoccaceae</taxon>
        <taxon>Thioclava</taxon>
    </lineage>
</organism>
<gene>
    <name evidence="4" type="ORF">BMG00_16795</name>
</gene>
<dbReference type="RefSeq" id="WP_158521759.1">
    <property type="nucleotide sequence ID" value="NZ_JACIZB010000093.1"/>
</dbReference>
<accession>A0ABX3MMQ3</accession>
<dbReference type="InterPro" id="IPR027385">
    <property type="entry name" value="Beta-barrel_OMP"/>
</dbReference>
<evidence type="ECO:0000313" key="4">
    <source>
        <dbReference type="EMBL" id="OOY11373.1"/>
    </source>
</evidence>
<reference evidence="4 5" key="1">
    <citation type="submission" date="2016-11" db="EMBL/GenBank/DDBJ databases">
        <title>A multilocus sequence analysis scheme for characterization of bacteria in the genus Thioclava.</title>
        <authorList>
            <person name="Liu Y."/>
            <person name="Shao Z."/>
        </authorList>
    </citation>
    <scope>NUCLEOTIDE SEQUENCE [LARGE SCALE GENOMIC DNA]</scope>
    <source>
        <strain evidence="4 5">11.10-0-13</strain>
    </source>
</reference>
<evidence type="ECO:0000256" key="1">
    <source>
        <dbReference type="ARBA" id="ARBA00022729"/>
    </source>
</evidence>
<keyword evidence="1 2" id="KW-0732">Signal</keyword>
<evidence type="ECO:0000256" key="2">
    <source>
        <dbReference type="SAM" id="SignalP"/>
    </source>
</evidence>
<feature type="domain" description="Outer membrane protein beta-barrel" evidence="3">
    <location>
        <begin position="40"/>
        <end position="202"/>
    </location>
</feature>
<sequence>MKRIIVTSSILALTGTAALAGGYTAPQTEAVVTPAPVVVAPANYNWSGFYGGAQLGYGKAQDAIEADGVVGGIHGGYLKDFGNFVLGGELAYNAANLKETINDGETTTTAKVKSMTDLKAIGGVPYQNMLFYGTLGASYVDAEVGGTSYSDTVPLVGLGMKYAINDKWSVGGELDHRIGNNFDGTTNDLNTTTLALTASYKF</sequence>
<dbReference type="EMBL" id="MPZS01000003">
    <property type="protein sequence ID" value="OOY11373.1"/>
    <property type="molecule type" value="Genomic_DNA"/>
</dbReference>
<dbReference type="Proteomes" id="UP000242224">
    <property type="component" value="Unassembled WGS sequence"/>
</dbReference>
<dbReference type="InterPro" id="IPR011250">
    <property type="entry name" value="OMP/PagP_B-barrel"/>
</dbReference>
<keyword evidence="5" id="KW-1185">Reference proteome</keyword>
<proteinExistence type="predicted"/>
<dbReference type="SUPFAM" id="SSF56925">
    <property type="entry name" value="OMPA-like"/>
    <property type="match status" value="1"/>
</dbReference>
<feature type="signal peptide" evidence="2">
    <location>
        <begin position="1"/>
        <end position="20"/>
    </location>
</feature>
<comment type="caution">
    <text evidence="4">The sequence shown here is derived from an EMBL/GenBank/DDBJ whole genome shotgun (WGS) entry which is preliminary data.</text>
</comment>